<keyword evidence="3 5" id="KW-1133">Transmembrane helix</keyword>
<comment type="subcellular location">
    <subcellularLocation>
        <location evidence="1">Membrane</location>
        <topology evidence="1">Multi-pass membrane protein</topology>
    </subcellularLocation>
</comment>
<evidence type="ECO:0000256" key="2">
    <source>
        <dbReference type="ARBA" id="ARBA00022692"/>
    </source>
</evidence>
<evidence type="ECO:0000256" key="5">
    <source>
        <dbReference type="SAM" id="Phobius"/>
    </source>
</evidence>
<feature type="transmembrane region" description="Helical" evidence="5">
    <location>
        <begin position="49"/>
        <end position="72"/>
    </location>
</feature>
<gene>
    <name evidence="7" type="ORF">HannXRQ_Chr10g0286101</name>
</gene>
<dbReference type="GO" id="GO:0140359">
    <property type="term" value="F:ABC-type transporter activity"/>
    <property type="evidence" value="ECO:0007669"/>
    <property type="project" value="InterPro"/>
</dbReference>
<accession>A0A251TJX8</accession>
<organism evidence="7 8">
    <name type="scientific">Helianthus annuus</name>
    <name type="common">Common sunflower</name>
    <dbReference type="NCBI Taxonomy" id="4232"/>
    <lineage>
        <taxon>Eukaryota</taxon>
        <taxon>Viridiplantae</taxon>
        <taxon>Streptophyta</taxon>
        <taxon>Embryophyta</taxon>
        <taxon>Tracheophyta</taxon>
        <taxon>Spermatophyta</taxon>
        <taxon>Magnoliopsida</taxon>
        <taxon>eudicotyledons</taxon>
        <taxon>Gunneridae</taxon>
        <taxon>Pentapetalae</taxon>
        <taxon>asterids</taxon>
        <taxon>campanulids</taxon>
        <taxon>Asterales</taxon>
        <taxon>Asteraceae</taxon>
        <taxon>Asteroideae</taxon>
        <taxon>Heliantheae alliance</taxon>
        <taxon>Heliantheae</taxon>
        <taxon>Helianthus</taxon>
    </lineage>
</organism>
<dbReference type="PROSITE" id="PS50929">
    <property type="entry name" value="ABC_TM1F"/>
    <property type="match status" value="1"/>
</dbReference>
<keyword evidence="4 5" id="KW-0472">Membrane</keyword>
<keyword evidence="8" id="KW-1185">Reference proteome</keyword>
<name>A0A251TJX8_HELAN</name>
<dbReference type="Pfam" id="PF00664">
    <property type="entry name" value="ABC_membrane"/>
    <property type="match status" value="1"/>
</dbReference>
<reference evidence="8" key="1">
    <citation type="journal article" date="2017" name="Nature">
        <title>The sunflower genome provides insights into oil metabolism, flowering and Asterid evolution.</title>
        <authorList>
            <person name="Badouin H."/>
            <person name="Gouzy J."/>
            <person name="Grassa C.J."/>
            <person name="Murat F."/>
            <person name="Staton S.E."/>
            <person name="Cottret L."/>
            <person name="Lelandais-Briere C."/>
            <person name="Owens G.L."/>
            <person name="Carrere S."/>
            <person name="Mayjonade B."/>
            <person name="Legrand L."/>
            <person name="Gill N."/>
            <person name="Kane N.C."/>
            <person name="Bowers J.E."/>
            <person name="Hubner S."/>
            <person name="Bellec A."/>
            <person name="Berard A."/>
            <person name="Berges H."/>
            <person name="Blanchet N."/>
            <person name="Boniface M.C."/>
            <person name="Brunel D."/>
            <person name="Catrice O."/>
            <person name="Chaidir N."/>
            <person name="Claudel C."/>
            <person name="Donnadieu C."/>
            <person name="Faraut T."/>
            <person name="Fievet G."/>
            <person name="Helmstetter N."/>
            <person name="King M."/>
            <person name="Knapp S.J."/>
            <person name="Lai Z."/>
            <person name="Le Paslier M.C."/>
            <person name="Lippi Y."/>
            <person name="Lorenzon L."/>
            <person name="Mandel J.R."/>
            <person name="Marage G."/>
            <person name="Marchand G."/>
            <person name="Marquand E."/>
            <person name="Bret-Mestries E."/>
            <person name="Morien E."/>
            <person name="Nambeesan S."/>
            <person name="Nguyen T."/>
            <person name="Pegot-Espagnet P."/>
            <person name="Pouilly N."/>
            <person name="Raftis F."/>
            <person name="Sallet E."/>
            <person name="Schiex T."/>
            <person name="Thomas J."/>
            <person name="Vandecasteele C."/>
            <person name="Vares D."/>
            <person name="Vear F."/>
            <person name="Vautrin S."/>
            <person name="Crespi M."/>
            <person name="Mangin B."/>
            <person name="Burke J.M."/>
            <person name="Salse J."/>
            <person name="Munos S."/>
            <person name="Vincourt P."/>
            <person name="Rieseberg L.H."/>
            <person name="Langlade N.B."/>
        </authorList>
    </citation>
    <scope>NUCLEOTIDE SEQUENCE [LARGE SCALE GENOMIC DNA]</scope>
    <source>
        <strain evidence="8">cv. SF193</strain>
    </source>
</reference>
<sequence length="164" mass="17811">MEVGWFDKPENSSGAIGARLSANAASVRGLVGDALAQIVQDLSSAIRGLFIAFTACWQLTFIILAMIPLASINGYVQMRFMKGFSADAKLMYEEASQKVMQLYRSKCEGPKKTGIKQGLISGTGFGILILILLYCMYAGSFYVGARFVQAGITHFTSVFRVSLL</sequence>
<dbReference type="PANTHER" id="PTHR24221">
    <property type="entry name" value="ATP-BINDING CASSETTE SUB-FAMILY B"/>
    <property type="match status" value="1"/>
</dbReference>
<dbReference type="InterPro" id="IPR039421">
    <property type="entry name" value="Type_1_exporter"/>
</dbReference>
<feature type="domain" description="ABC transmembrane type-1" evidence="6">
    <location>
        <begin position="1"/>
        <end position="164"/>
    </location>
</feature>
<dbReference type="GO" id="GO:0005524">
    <property type="term" value="F:ATP binding"/>
    <property type="evidence" value="ECO:0007669"/>
    <property type="project" value="InterPro"/>
</dbReference>
<keyword evidence="2 5" id="KW-0812">Transmembrane</keyword>
<evidence type="ECO:0000256" key="4">
    <source>
        <dbReference type="ARBA" id="ARBA00023136"/>
    </source>
</evidence>
<evidence type="ECO:0000313" key="7">
    <source>
        <dbReference type="EMBL" id="OTG10301.1"/>
    </source>
</evidence>
<feature type="transmembrane region" description="Helical" evidence="5">
    <location>
        <begin position="119"/>
        <end position="139"/>
    </location>
</feature>
<dbReference type="InterPro" id="IPR011527">
    <property type="entry name" value="ABC1_TM_dom"/>
</dbReference>
<dbReference type="PANTHER" id="PTHR24221:SF604">
    <property type="entry name" value="ABC TRANSPORTER B FAMILY MEMBER 9"/>
    <property type="match status" value="1"/>
</dbReference>
<evidence type="ECO:0000256" key="1">
    <source>
        <dbReference type="ARBA" id="ARBA00004141"/>
    </source>
</evidence>
<dbReference type="EMBL" id="CM007899">
    <property type="protein sequence ID" value="OTG10301.1"/>
    <property type="molecule type" value="Genomic_DNA"/>
</dbReference>
<evidence type="ECO:0000313" key="8">
    <source>
        <dbReference type="Proteomes" id="UP000215914"/>
    </source>
</evidence>
<dbReference type="GO" id="GO:0016020">
    <property type="term" value="C:membrane"/>
    <property type="evidence" value="ECO:0007669"/>
    <property type="project" value="UniProtKB-SubCell"/>
</dbReference>
<dbReference type="SUPFAM" id="SSF90123">
    <property type="entry name" value="ABC transporter transmembrane region"/>
    <property type="match status" value="1"/>
</dbReference>
<dbReference type="Proteomes" id="UP000215914">
    <property type="component" value="Chromosome 10"/>
</dbReference>
<evidence type="ECO:0000256" key="3">
    <source>
        <dbReference type="ARBA" id="ARBA00022989"/>
    </source>
</evidence>
<protein>
    <submittedName>
        <fullName evidence="7">Putative ABC transporter type 1, transmembrane domain-containing protein</fullName>
    </submittedName>
</protein>
<dbReference type="InterPro" id="IPR036640">
    <property type="entry name" value="ABC1_TM_sf"/>
</dbReference>
<dbReference type="Gene3D" id="1.20.1560.10">
    <property type="entry name" value="ABC transporter type 1, transmembrane domain"/>
    <property type="match status" value="1"/>
</dbReference>
<dbReference type="InParanoid" id="A0A251TJX8"/>
<dbReference type="AlphaFoldDB" id="A0A251TJX8"/>
<proteinExistence type="predicted"/>
<evidence type="ECO:0000259" key="6">
    <source>
        <dbReference type="PROSITE" id="PS50929"/>
    </source>
</evidence>